<sequence length="362" mass="41135">MNAKELYEQFTSKVQTVDKIESRGPPKMKLKAVPKQSQGKTPSRPTATPTANKKQCYRCGYTNHPADYTCNDCHKKGHLAKVCRSRGRQHQTTKQIVDEQEDYISHNSSRDGRKAFYIMMNMNGKDVKTEIDTGSGVTTVPDSVVQETFKNEVELQTSTQILKTYNGSNIPLKGTKARIHLKEDAQPRFFKPRPVPYAVKAKVEEELRKLEKDNIITKVTHSEWAAPLVVVPKENGIVRLCGDFKVTINGEMRVDQYTLPTVQDLFATLSNGKKLTKLDLTQAYHQLEEDSKPYVTISTHIGLFRYNRMPYGIASGPAIFQEILSDIEGVQVFIDDIRLTGTMMNSTWKGLTKCWRLWKIMV</sequence>
<dbReference type="Gene3D" id="3.10.10.10">
    <property type="entry name" value="HIV Type 1 Reverse Transcriptase, subunit A, domain 1"/>
    <property type="match status" value="1"/>
</dbReference>
<dbReference type="GO" id="GO:0004519">
    <property type="term" value="F:endonuclease activity"/>
    <property type="evidence" value="ECO:0007669"/>
    <property type="project" value="UniProtKB-KW"/>
</dbReference>
<evidence type="ECO:0000256" key="3">
    <source>
        <dbReference type="ARBA" id="ARBA00022722"/>
    </source>
</evidence>
<dbReference type="InterPro" id="IPR050951">
    <property type="entry name" value="Retrovirus_Pol_polyprotein"/>
</dbReference>
<dbReference type="Proteomes" id="UP001283361">
    <property type="component" value="Unassembled WGS sequence"/>
</dbReference>
<proteinExistence type="predicted"/>
<organism evidence="6 7">
    <name type="scientific">Elysia crispata</name>
    <name type="common">lettuce slug</name>
    <dbReference type="NCBI Taxonomy" id="231223"/>
    <lineage>
        <taxon>Eukaryota</taxon>
        <taxon>Metazoa</taxon>
        <taxon>Spiralia</taxon>
        <taxon>Lophotrochozoa</taxon>
        <taxon>Mollusca</taxon>
        <taxon>Gastropoda</taxon>
        <taxon>Heterobranchia</taxon>
        <taxon>Euthyneura</taxon>
        <taxon>Panpulmonata</taxon>
        <taxon>Sacoglossa</taxon>
        <taxon>Placobranchoidea</taxon>
        <taxon>Plakobranchidae</taxon>
        <taxon>Elysia</taxon>
    </lineage>
</organism>
<keyword evidence="4" id="KW-0255">Endonuclease</keyword>
<protein>
    <recommendedName>
        <fullName evidence="8">Reverse transcriptase domain-containing protein</fullName>
    </recommendedName>
</protein>
<keyword evidence="3" id="KW-0540">Nuclease</keyword>
<dbReference type="EMBL" id="JAWDGP010003518">
    <property type="protein sequence ID" value="KAK3773717.1"/>
    <property type="molecule type" value="Genomic_DNA"/>
</dbReference>
<evidence type="ECO:0000313" key="7">
    <source>
        <dbReference type="Proteomes" id="UP001283361"/>
    </source>
</evidence>
<evidence type="ECO:0000313" key="6">
    <source>
        <dbReference type="EMBL" id="KAK3773717.1"/>
    </source>
</evidence>
<evidence type="ECO:0000256" key="2">
    <source>
        <dbReference type="ARBA" id="ARBA00022695"/>
    </source>
</evidence>
<name>A0AAE1DKE8_9GAST</name>
<keyword evidence="1" id="KW-0808">Transferase</keyword>
<comment type="caution">
    <text evidence="6">The sequence shown here is derived from an EMBL/GenBank/DDBJ whole genome shotgun (WGS) entry which is preliminary data.</text>
</comment>
<dbReference type="AlphaFoldDB" id="A0AAE1DKE8"/>
<keyword evidence="7" id="KW-1185">Reference proteome</keyword>
<dbReference type="InterPro" id="IPR043502">
    <property type="entry name" value="DNA/RNA_pol_sf"/>
</dbReference>
<feature type="region of interest" description="Disordered" evidence="5">
    <location>
        <begin position="17"/>
        <end position="52"/>
    </location>
</feature>
<gene>
    <name evidence="6" type="ORF">RRG08_001446</name>
</gene>
<dbReference type="SUPFAM" id="SSF50630">
    <property type="entry name" value="Acid proteases"/>
    <property type="match status" value="1"/>
</dbReference>
<dbReference type="Gene3D" id="3.30.70.270">
    <property type="match status" value="1"/>
</dbReference>
<reference evidence="6" key="1">
    <citation type="journal article" date="2023" name="G3 (Bethesda)">
        <title>A reference genome for the long-term kleptoplast-retaining sea slug Elysia crispata morphotype clarki.</title>
        <authorList>
            <person name="Eastman K.E."/>
            <person name="Pendleton A.L."/>
            <person name="Shaikh M.A."/>
            <person name="Suttiyut T."/>
            <person name="Ogas R."/>
            <person name="Tomko P."/>
            <person name="Gavelis G."/>
            <person name="Widhalm J.R."/>
            <person name="Wisecaver J.H."/>
        </authorList>
    </citation>
    <scope>NUCLEOTIDE SEQUENCE</scope>
    <source>
        <strain evidence="6">ECLA1</strain>
    </source>
</reference>
<evidence type="ECO:0000256" key="4">
    <source>
        <dbReference type="ARBA" id="ARBA00022759"/>
    </source>
</evidence>
<dbReference type="GO" id="GO:0016779">
    <property type="term" value="F:nucleotidyltransferase activity"/>
    <property type="evidence" value="ECO:0007669"/>
    <property type="project" value="UniProtKB-KW"/>
</dbReference>
<dbReference type="InterPro" id="IPR021109">
    <property type="entry name" value="Peptidase_aspartic_dom_sf"/>
</dbReference>
<keyword evidence="2" id="KW-0548">Nucleotidyltransferase</keyword>
<dbReference type="CDD" id="cd01647">
    <property type="entry name" value="RT_LTR"/>
    <property type="match status" value="1"/>
</dbReference>
<evidence type="ECO:0000256" key="1">
    <source>
        <dbReference type="ARBA" id="ARBA00022679"/>
    </source>
</evidence>
<evidence type="ECO:0008006" key="8">
    <source>
        <dbReference type="Google" id="ProtNLM"/>
    </source>
</evidence>
<dbReference type="PANTHER" id="PTHR37984:SF5">
    <property type="entry name" value="PROTEIN NYNRIN-LIKE"/>
    <property type="match status" value="1"/>
</dbReference>
<dbReference type="SUPFAM" id="SSF56672">
    <property type="entry name" value="DNA/RNA polymerases"/>
    <property type="match status" value="1"/>
</dbReference>
<dbReference type="InterPro" id="IPR043128">
    <property type="entry name" value="Rev_trsase/Diguanyl_cyclase"/>
</dbReference>
<feature type="compositionally biased region" description="Polar residues" evidence="5">
    <location>
        <begin position="35"/>
        <end position="52"/>
    </location>
</feature>
<dbReference type="PANTHER" id="PTHR37984">
    <property type="entry name" value="PROTEIN CBG26694"/>
    <property type="match status" value="1"/>
</dbReference>
<evidence type="ECO:0000256" key="5">
    <source>
        <dbReference type="SAM" id="MobiDB-lite"/>
    </source>
</evidence>
<keyword evidence="4" id="KW-0378">Hydrolase</keyword>
<accession>A0AAE1DKE8</accession>